<evidence type="ECO:0000313" key="1">
    <source>
        <dbReference type="EMBL" id="SJL13011.1"/>
    </source>
</evidence>
<keyword evidence="2" id="KW-1185">Reference proteome</keyword>
<name>A0A284RW89_ARMOS</name>
<accession>A0A284RW89</accession>
<sequence>MGACGSKIPLQALVIAGKSGLICNHHHPRLCYSYAINSPRRSSRRVFIPQSRFPENITATLGLDAPHFVIFFIKRAAFSALKISYHGKRTFDGMTVSPSFASRHHHHFSP</sequence>
<organism evidence="1 2">
    <name type="scientific">Armillaria ostoyae</name>
    <name type="common">Armillaria root rot fungus</name>
    <dbReference type="NCBI Taxonomy" id="47428"/>
    <lineage>
        <taxon>Eukaryota</taxon>
        <taxon>Fungi</taxon>
        <taxon>Dikarya</taxon>
        <taxon>Basidiomycota</taxon>
        <taxon>Agaricomycotina</taxon>
        <taxon>Agaricomycetes</taxon>
        <taxon>Agaricomycetidae</taxon>
        <taxon>Agaricales</taxon>
        <taxon>Marasmiineae</taxon>
        <taxon>Physalacriaceae</taxon>
        <taxon>Armillaria</taxon>
    </lineage>
</organism>
<dbReference type="Proteomes" id="UP000219338">
    <property type="component" value="Unassembled WGS sequence"/>
</dbReference>
<protein>
    <submittedName>
        <fullName evidence="1">Uncharacterized protein</fullName>
    </submittedName>
</protein>
<proteinExistence type="predicted"/>
<gene>
    <name evidence="1" type="ORF">ARMOST_16447</name>
</gene>
<reference evidence="2" key="1">
    <citation type="journal article" date="2017" name="Nat. Ecol. Evol.">
        <title>Genome expansion and lineage-specific genetic innovations in the forest pathogenic fungi Armillaria.</title>
        <authorList>
            <person name="Sipos G."/>
            <person name="Prasanna A.N."/>
            <person name="Walter M.C."/>
            <person name="O'Connor E."/>
            <person name="Balint B."/>
            <person name="Krizsan K."/>
            <person name="Kiss B."/>
            <person name="Hess J."/>
            <person name="Varga T."/>
            <person name="Slot J."/>
            <person name="Riley R."/>
            <person name="Boka B."/>
            <person name="Rigling D."/>
            <person name="Barry K."/>
            <person name="Lee J."/>
            <person name="Mihaltcheva S."/>
            <person name="LaButti K."/>
            <person name="Lipzen A."/>
            <person name="Waldron R."/>
            <person name="Moloney N.M."/>
            <person name="Sperisen C."/>
            <person name="Kredics L."/>
            <person name="Vagvoelgyi C."/>
            <person name="Patrignani A."/>
            <person name="Fitzpatrick D."/>
            <person name="Nagy I."/>
            <person name="Doyle S."/>
            <person name="Anderson J.B."/>
            <person name="Grigoriev I.V."/>
            <person name="Gueldener U."/>
            <person name="Muensterkoetter M."/>
            <person name="Nagy L.G."/>
        </authorList>
    </citation>
    <scope>NUCLEOTIDE SEQUENCE [LARGE SCALE GENOMIC DNA]</scope>
    <source>
        <strain evidence="2">C18/9</strain>
    </source>
</reference>
<dbReference type="AlphaFoldDB" id="A0A284RW89"/>
<evidence type="ECO:0000313" key="2">
    <source>
        <dbReference type="Proteomes" id="UP000219338"/>
    </source>
</evidence>
<dbReference type="EMBL" id="FUEG01000018">
    <property type="protein sequence ID" value="SJL13011.1"/>
    <property type="molecule type" value="Genomic_DNA"/>
</dbReference>